<gene>
    <name evidence="6" type="ORF">C8F04DRAFT_732087</name>
</gene>
<dbReference type="EMBL" id="JARJCM010000091">
    <property type="protein sequence ID" value="KAJ7030389.1"/>
    <property type="molecule type" value="Genomic_DNA"/>
</dbReference>
<dbReference type="InterPro" id="IPR049363">
    <property type="entry name" value="RMI1_N"/>
</dbReference>
<feature type="compositionally biased region" description="Basic residues" evidence="3">
    <location>
        <begin position="356"/>
        <end position="371"/>
    </location>
</feature>
<feature type="compositionally biased region" description="Low complexity" evidence="3">
    <location>
        <begin position="302"/>
        <end position="314"/>
    </location>
</feature>
<evidence type="ECO:0000256" key="2">
    <source>
        <dbReference type="ARBA" id="ARBA00018987"/>
    </source>
</evidence>
<feature type="compositionally biased region" description="Acidic residues" evidence="3">
    <location>
        <begin position="434"/>
        <end position="443"/>
    </location>
</feature>
<dbReference type="GO" id="GO:0031422">
    <property type="term" value="C:RecQ family helicase-topoisomerase III complex"/>
    <property type="evidence" value="ECO:0007669"/>
    <property type="project" value="TreeGrafter"/>
</dbReference>
<dbReference type="GO" id="GO:0016604">
    <property type="term" value="C:nuclear body"/>
    <property type="evidence" value="ECO:0007669"/>
    <property type="project" value="TreeGrafter"/>
</dbReference>
<feature type="compositionally biased region" description="Pro residues" evidence="3">
    <location>
        <begin position="248"/>
        <end position="259"/>
    </location>
</feature>
<sequence length="475" mass="51434">MPPPPELSAWLNEHYPSPRVDREWLDACYAWVIAEHHLDPAEHMPAIIEQVESQLLQSDLADSMSHGTGIPLNLLTAESGTLRGPVLVEIVALTEVGSSALALDQVRVTRAERLAAGAGMGDDENEADLEVDGEGPVPNYPRGMLRFELHDGVSTLSAIEYRPLPELTLGVTPLGYKMVLKDVLVRRGVAFLEPACVTMKGFQTEDREALQEADFARGLRHRLGRPEPPEAQAAAAAPPVAQAGAAQPAPPNPPPPPPQQIRSPLRDISPPPSPTLPVDSHHHSDDEDQPRRRRVPAPPPASIASSSSTIVASAYFPSSENVGPPPRRGDMGLVLSPTRMGPIEIDSSSDEENGPSKRRIIGLRGAPKKKTTPPPKEEPQSDDFGDDDMVVDDKFLEELAKAEAQYITPAAEPGPSAGTSSSRRKVDPDAEVITIDDDDEMEDKENVPAPQRHVRRRVFGERKTADEDVIDISSD</sequence>
<accession>A0AAD6SMN9</accession>
<dbReference type="GO" id="GO:0000712">
    <property type="term" value="P:resolution of meiotic recombination intermediates"/>
    <property type="evidence" value="ECO:0007669"/>
    <property type="project" value="TreeGrafter"/>
</dbReference>
<dbReference type="Pfam" id="PF08585">
    <property type="entry name" value="RMI1_N_C"/>
    <property type="match status" value="1"/>
</dbReference>
<feature type="compositionally biased region" description="Low complexity" evidence="3">
    <location>
        <begin position="230"/>
        <end position="247"/>
    </location>
</feature>
<feature type="region of interest" description="Disordered" evidence="3">
    <location>
        <begin position="403"/>
        <end position="453"/>
    </location>
</feature>
<evidence type="ECO:0000256" key="3">
    <source>
        <dbReference type="SAM" id="MobiDB-lite"/>
    </source>
</evidence>
<evidence type="ECO:0000313" key="6">
    <source>
        <dbReference type="EMBL" id="KAJ7030389.1"/>
    </source>
</evidence>
<feature type="compositionally biased region" description="Acidic residues" evidence="3">
    <location>
        <begin position="380"/>
        <end position="390"/>
    </location>
</feature>
<name>A0AAD6SMN9_9AGAR</name>
<reference evidence="6" key="1">
    <citation type="submission" date="2023-03" db="EMBL/GenBank/DDBJ databases">
        <title>Massive genome expansion in bonnet fungi (Mycena s.s.) driven by repeated elements and novel gene families across ecological guilds.</title>
        <authorList>
            <consortium name="Lawrence Berkeley National Laboratory"/>
            <person name="Harder C.B."/>
            <person name="Miyauchi S."/>
            <person name="Viragh M."/>
            <person name="Kuo A."/>
            <person name="Thoen E."/>
            <person name="Andreopoulos B."/>
            <person name="Lu D."/>
            <person name="Skrede I."/>
            <person name="Drula E."/>
            <person name="Henrissat B."/>
            <person name="Morin E."/>
            <person name="Kohler A."/>
            <person name="Barry K."/>
            <person name="LaButti K."/>
            <person name="Morin E."/>
            <person name="Salamov A."/>
            <person name="Lipzen A."/>
            <person name="Mereny Z."/>
            <person name="Hegedus B."/>
            <person name="Baldrian P."/>
            <person name="Stursova M."/>
            <person name="Weitz H."/>
            <person name="Taylor A."/>
            <person name="Grigoriev I.V."/>
            <person name="Nagy L.G."/>
            <person name="Martin F."/>
            <person name="Kauserud H."/>
        </authorList>
    </citation>
    <scope>NUCLEOTIDE SEQUENCE</scope>
    <source>
        <strain evidence="6">CBHHK200</strain>
    </source>
</reference>
<dbReference type="AlphaFoldDB" id="A0AAD6SMN9"/>
<dbReference type="GO" id="GO:0000724">
    <property type="term" value="P:double-strand break repair via homologous recombination"/>
    <property type="evidence" value="ECO:0007669"/>
    <property type="project" value="TreeGrafter"/>
</dbReference>
<evidence type="ECO:0000313" key="7">
    <source>
        <dbReference type="Proteomes" id="UP001218188"/>
    </source>
</evidence>
<dbReference type="InterPro" id="IPR013894">
    <property type="entry name" value="RMI1_OB"/>
</dbReference>
<dbReference type="Gene3D" id="2.40.50.770">
    <property type="entry name" value="RecQ-mediated genome instability protein Rmi1, C-terminal domain"/>
    <property type="match status" value="1"/>
</dbReference>
<evidence type="ECO:0000259" key="4">
    <source>
        <dbReference type="Pfam" id="PF08585"/>
    </source>
</evidence>
<evidence type="ECO:0000256" key="1">
    <source>
        <dbReference type="ARBA" id="ARBA00006395"/>
    </source>
</evidence>
<comment type="caution">
    <text evidence="6">The sequence shown here is derived from an EMBL/GenBank/DDBJ whole genome shotgun (WGS) entry which is preliminary data.</text>
</comment>
<dbReference type="Pfam" id="PF21000">
    <property type="entry name" value="RMI1_N_N"/>
    <property type="match status" value="1"/>
</dbReference>
<protein>
    <recommendedName>
        <fullName evidence="2">RecQ-mediated genome instability protein 1</fullName>
    </recommendedName>
</protein>
<feature type="domain" description="RMI1 N-terminal" evidence="5">
    <location>
        <begin position="12"/>
        <end position="63"/>
    </location>
</feature>
<feature type="domain" description="RecQ mediated genome instability protein 1 OB-fold" evidence="4">
    <location>
        <begin position="71"/>
        <end position="207"/>
    </location>
</feature>
<evidence type="ECO:0000259" key="5">
    <source>
        <dbReference type="Pfam" id="PF21000"/>
    </source>
</evidence>
<keyword evidence="7" id="KW-1185">Reference proteome</keyword>
<dbReference type="SMART" id="SM01161">
    <property type="entry name" value="DUF1767"/>
    <property type="match status" value="1"/>
</dbReference>
<dbReference type="PANTHER" id="PTHR14790">
    <property type="entry name" value="RECQ-MEDIATED GENOME INSTABILITY PROTEIN 1 RMI1"/>
    <property type="match status" value="1"/>
</dbReference>
<dbReference type="InterPro" id="IPR042470">
    <property type="entry name" value="RMI1_N_C_sf"/>
</dbReference>
<dbReference type="Proteomes" id="UP001218188">
    <property type="component" value="Unassembled WGS sequence"/>
</dbReference>
<comment type="similarity">
    <text evidence="1">Belongs to the RMI1 family.</text>
</comment>
<feature type="region of interest" description="Disordered" evidence="3">
    <location>
        <begin position="222"/>
        <end position="391"/>
    </location>
</feature>
<proteinExistence type="inferred from homology"/>
<dbReference type="PANTHER" id="PTHR14790:SF15">
    <property type="entry name" value="RECQ-MEDIATED GENOME INSTABILITY PROTEIN 1"/>
    <property type="match status" value="1"/>
</dbReference>
<organism evidence="6 7">
    <name type="scientific">Mycena alexandri</name>
    <dbReference type="NCBI Taxonomy" id="1745969"/>
    <lineage>
        <taxon>Eukaryota</taxon>
        <taxon>Fungi</taxon>
        <taxon>Dikarya</taxon>
        <taxon>Basidiomycota</taxon>
        <taxon>Agaricomycotina</taxon>
        <taxon>Agaricomycetes</taxon>
        <taxon>Agaricomycetidae</taxon>
        <taxon>Agaricales</taxon>
        <taxon>Marasmiineae</taxon>
        <taxon>Mycenaceae</taxon>
        <taxon>Mycena</taxon>
    </lineage>
</organism>